<keyword evidence="16" id="KW-1185">Reference proteome</keyword>
<dbReference type="Pfam" id="PF12251">
    <property type="entry name" value="SNAPC3"/>
    <property type="match status" value="1"/>
</dbReference>
<dbReference type="EMBL" id="NJHN03000031">
    <property type="protein sequence ID" value="KAH9423577.1"/>
    <property type="molecule type" value="Genomic_DNA"/>
</dbReference>
<evidence type="ECO:0000256" key="2">
    <source>
        <dbReference type="ARBA" id="ARBA00009662"/>
    </source>
</evidence>
<dbReference type="InterPro" id="IPR006840">
    <property type="entry name" value="ChaC"/>
</dbReference>
<keyword evidence="7" id="KW-0238">DNA-binding</keyword>
<evidence type="ECO:0000256" key="10">
    <source>
        <dbReference type="ARBA" id="ARBA00023242"/>
    </source>
</evidence>
<dbReference type="InterPro" id="IPR013024">
    <property type="entry name" value="GGCT-like"/>
</dbReference>
<reference evidence="15 16" key="2">
    <citation type="journal article" date="2022" name="Mol. Biol. Evol.">
        <title>Comparative Genomics Reveals Insights into the Divergent Evolution of Astigmatic Mites and Household Pest Adaptations.</title>
        <authorList>
            <person name="Xiong Q."/>
            <person name="Wan A.T."/>
            <person name="Liu X."/>
            <person name="Fung C.S."/>
            <person name="Xiao X."/>
            <person name="Malainual N."/>
            <person name="Hou J."/>
            <person name="Wang L."/>
            <person name="Wang M."/>
            <person name="Yang K.Y."/>
            <person name="Cui Y."/>
            <person name="Leung E.L."/>
            <person name="Nong W."/>
            <person name="Shin S.K."/>
            <person name="Au S.W."/>
            <person name="Jeong K.Y."/>
            <person name="Chew F.T."/>
            <person name="Hui J.H."/>
            <person name="Leung T.F."/>
            <person name="Tungtrongchitr A."/>
            <person name="Zhong N."/>
            <person name="Liu Z."/>
            <person name="Tsui S.K."/>
        </authorList>
    </citation>
    <scope>NUCLEOTIDE SEQUENCE [LARGE SCALE GENOMIC DNA]</scope>
    <source>
        <strain evidence="15">Derp</strain>
    </source>
</reference>
<gene>
    <name evidence="15" type="primary">CHAC1</name>
    <name evidence="15" type="ORF">DERP_005157</name>
</gene>
<evidence type="ECO:0000256" key="12">
    <source>
        <dbReference type="ARBA" id="ARBA00025958"/>
    </source>
</evidence>
<evidence type="ECO:0000256" key="13">
    <source>
        <dbReference type="ARBA" id="ARBA00029606"/>
    </source>
</evidence>
<comment type="subcellular location">
    <subcellularLocation>
        <location evidence="1">Nucleus</location>
    </subcellularLocation>
</comment>
<evidence type="ECO:0000256" key="8">
    <source>
        <dbReference type="ARBA" id="ARBA00023163"/>
    </source>
</evidence>
<sequence>MANETNDVWVFAYGSLIWNPGFEYKKVIIGCIRGYSRRFFQGSDQHRGSPESLGRVATLIEDEQGSTWGLAFLIADDQTALEYLKQRESCIGGYTTIMTKFYPKDRRIKESIQTLVYIALPSNRLFLGPSPRLADEIAQAKGFCGYNVEYLAKLIAFMKIELPHIIDEHLQQIELQVKQILQQNNPNLLKFFTEAIDLWLNNTILTSNETMIMDSLKTTTIIKPLLINNNNRMIDNNGKVPKKQQLRCMINKTLISNPVFVSNEKISVKEFIEKWKNNLSEELSWIDHKDDDLTEMTVNQLDRPLQFIKSLKRSFNLDKFTDTLIKNSNLNVEVGTSESKFDSNRHSKNKYRHKWLNKTINVNDKHSDQCDHNNPLALLTVQIFRPAYKHSSKMKLQLDREYEILSCQKLTVLRDSYFCLSDMIHQSDYSENPDKSVPKKMKCHEKTGLYFIDDIYYYDDRFELESFDTIFEWSKTSSASSSSKKSTGFTKKSMNETRFEDLNIRLGYPYLYIHRNNCEHLLVFTDIRLFIPKIEQNIVDDYPKFTIMENLISIKCQMCQLYSSKWITMDNKRLPLSPYYFCHNCFVTFNYDQDLKKIGSFRAFPLLWDIN</sequence>
<evidence type="ECO:0000256" key="4">
    <source>
        <dbReference type="ARBA" id="ARBA00012344"/>
    </source>
</evidence>
<evidence type="ECO:0000256" key="7">
    <source>
        <dbReference type="ARBA" id="ARBA00023125"/>
    </source>
</evidence>
<evidence type="ECO:0000256" key="6">
    <source>
        <dbReference type="ARBA" id="ARBA00023015"/>
    </source>
</evidence>
<dbReference type="CDD" id="cd06661">
    <property type="entry name" value="GGCT_like"/>
    <property type="match status" value="1"/>
</dbReference>
<comment type="similarity">
    <text evidence="2">Belongs to the gamma-glutamylcyclotransferase family. ChaC subfamily.</text>
</comment>
<dbReference type="PANTHER" id="PTHR13421:SF16">
    <property type="entry name" value="SNRNA-ACTIVATING PROTEIN COMPLEX SUBUNIT 3"/>
    <property type="match status" value="1"/>
</dbReference>
<name>A0ABQ8JLT7_DERPT</name>
<keyword evidence="10" id="KW-0539">Nucleus</keyword>
<proteinExistence type="inferred from homology"/>
<accession>A0ABQ8JLT7</accession>
<comment type="caution">
    <text evidence="15">The sequence shown here is derived from an EMBL/GenBank/DDBJ whole genome shotgun (WGS) entry which is preliminary data.</text>
</comment>
<comment type="function">
    <text evidence="11">Part of the SNAPc complex required for the transcription of both RNA polymerase II and III small-nuclear RNA genes. Binds to the proximal sequence element (PSE), a non-TATA-box basal promoter element common to these 2 types of genes. Recruits TBP and BRF2 to the U6 snRNA TATA box.</text>
</comment>
<dbReference type="EC" id="4.3.2.7" evidence="4"/>
<evidence type="ECO:0000313" key="15">
    <source>
        <dbReference type="EMBL" id="KAH9423577.1"/>
    </source>
</evidence>
<dbReference type="Gene3D" id="3.10.490.10">
    <property type="entry name" value="Gamma-glutamyl cyclotransferase-like"/>
    <property type="match status" value="1"/>
</dbReference>
<evidence type="ECO:0000256" key="9">
    <source>
        <dbReference type="ARBA" id="ARBA00023239"/>
    </source>
</evidence>
<evidence type="ECO:0000313" key="16">
    <source>
        <dbReference type="Proteomes" id="UP000887458"/>
    </source>
</evidence>
<evidence type="ECO:0000256" key="3">
    <source>
        <dbReference type="ARBA" id="ARBA00010410"/>
    </source>
</evidence>
<keyword evidence="9" id="KW-0456">Lyase</keyword>
<evidence type="ECO:0000256" key="11">
    <source>
        <dbReference type="ARBA" id="ARBA00025193"/>
    </source>
</evidence>
<dbReference type="Pfam" id="PF04752">
    <property type="entry name" value="ChaC"/>
    <property type="match status" value="1"/>
</dbReference>
<evidence type="ECO:0000256" key="5">
    <source>
        <dbReference type="ARBA" id="ARBA00013634"/>
    </source>
</evidence>
<comment type="subunit">
    <text evidence="12">Part of the SNAPc complex composed of 5 subunits: SNAPC1, SNAPC2, SNAPC3, SNAPC4 and SNAPC5. SNAPC3 interacts with SNAPC1.</text>
</comment>
<protein>
    <recommendedName>
        <fullName evidence="5">snRNA-activating protein complex subunit 3</fullName>
        <ecNumber evidence="4">4.3.2.7</ecNumber>
    </recommendedName>
    <alternativeName>
        <fullName evidence="13">Small nuclear RNA-activating complex polypeptide 3</fullName>
    </alternativeName>
</protein>
<keyword evidence="6" id="KW-0805">Transcription regulation</keyword>
<keyword evidence="8" id="KW-0804">Transcription</keyword>
<dbReference type="PANTHER" id="PTHR13421">
    <property type="entry name" value="SNRNA-ACTIVATING PROTEIN COMPLEX SUBUNIT 3"/>
    <property type="match status" value="1"/>
</dbReference>
<comment type="similarity">
    <text evidence="3">Belongs to the SNAPC3/SRD2 family.</text>
</comment>
<dbReference type="Proteomes" id="UP000887458">
    <property type="component" value="Unassembled WGS sequence"/>
</dbReference>
<evidence type="ECO:0000256" key="14">
    <source>
        <dbReference type="ARBA" id="ARBA00048073"/>
    </source>
</evidence>
<dbReference type="InterPro" id="IPR022042">
    <property type="entry name" value="snRNA-activating_su3"/>
</dbReference>
<reference evidence="15 16" key="1">
    <citation type="journal article" date="2018" name="J. Allergy Clin. Immunol.">
        <title>High-quality assembly of Dermatophagoides pteronyssinus genome and transcriptome reveals a wide range of novel allergens.</title>
        <authorList>
            <person name="Liu X.Y."/>
            <person name="Yang K.Y."/>
            <person name="Wang M.Q."/>
            <person name="Kwok J.S."/>
            <person name="Zeng X."/>
            <person name="Yang Z."/>
            <person name="Xiao X.J."/>
            <person name="Lau C.P."/>
            <person name="Li Y."/>
            <person name="Huang Z.M."/>
            <person name="Ba J.G."/>
            <person name="Yim A.K."/>
            <person name="Ouyang C.Y."/>
            <person name="Ngai S.M."/>
            <person name="Chan T.F."/>
            <person name="Leung E.L."/>
            <person name="Liu L."/>
            <person name="Liu Z.G."/>
            <person name="Tsui S.K."/>
        </authorList>
    </citation>
    <scope>NUCLEOTIDE SEQUENCE [LARGE SCALE GENOMIC DNA]</scope>
    <source>
        <strain evidence="15">Derp</strain>
    </source>
</reference>
<organism evidence="15 16">
    <name type="scientific">Dermatophagoides pteronyssinus</name>
    <name type="common">European house dust mite</name>
    <dbReference type="NCBI Taxonomy" id="6956"/>
    <lineage>
        <taxon>Eukaryota</taxon>
        <taxon>Metazoa</taxon>
        <taxon>Ecdysozoa</taxon>
        <taxon>Arthropoda</taxon>
        <taxon>Chelicerata</taxon>
        <taxon>Arachnida</taxon>
        <taxon>Acari</taxon>
        <taxon>Acariformes</taxon>
        <taxon>Sarcoptiformes</taxon>
        <taxon>Astigmata</taxon>
        <taxon>Psoroptidia</taxon>
        <taxon>Analgoidea</taxon>
        <taxon>Pyroglyphidae</taxon>
        <taxon>Dermatophagoidinae</taxon>
        <taxon>Dermatophagoides</taxon>
    </lineage>
</organism>
<dbReference type="InterPro" id="IPR036568">
    <property type="entry name" value="GGCT-like_sf"/>
</dbReference>
<evidence type="ECO:0000256" key="1">
    <source>
        <dbReference type="ARBA" id="ARBA00004123"/>
    </source>
</evidence>
<dbReference type="SUPFAM" id="SSF110857">
    <property type="entry name" value="Gamma-glutamyl cyclotransferase-like"/>
    <property type="match status" value="1"/>
</dbReference>
<comment type="catalytic activity">
    <reaction evidence="14">
        <text>glutathione = L-cysteinylglycine + 5-oxo-L-proline</text>
        <dbReference type="Rhea" id="RHEA:47724"/>
        <dbReference type="ChEBI" id="CHEBI:57925"/>
        <dbReference type="ChEBI" id="CHEBI:58402"/>
        <dbReference type="ChEBI" id="CHEBI:61694"/>
        <dbReference type="EC" id="4.3.2.7"/>
    </reaction>
</comment>